<sequence length="637" mass="68992">MASSQIKRNTQLLLCIFLYRLMISWGLDQGSLAITPPRGWNSYDSFSWIITEDEFLANAQIMANKLKSSGYEYAVVDFLWYRRNAPGASFTSPGFDVIDEWGRPVPDPARWPSTAGGKGFAPIAAKVHAMGLKFGIHVMRGISTAAVSKNMPILGSPVGRRWTAQDIALTSRPCSWMPQCFLSVNTSTEGGKAFINSLYQQYASWGVDFVKLDCVFGEDDMSLDEITTVSKAIVNTGRPMVYSLSPGVRATPSMGKLVNNLAHMYRVTSDDWDIWNDVQSHFDVARDFAAAGLIGALGLQGGHSWPDLDMLPLGWLTDPGANQGPHRSTGLTPDEQKTQITLWAMAKSPLIYGGDLRHIDQATLSLITNSVILDINSNSFGNAEIAAASSTDNEALPVLNLVACEQATNTSWAIRNAESPGANDYLCWRVPEVINRAGELAHCLNWTVSSRAPISLYKKRGATEVGAHILQRGIAHLWSADAGNICLDSFHDRQGAVANSERITSKLFSSCSKQRSQTWQLTSKGELKSTSNSGLCAAIDAQINTARIWAARGTQGQYYVAFFNLGLKASTVSIPLDKLIRSQNLAYGSELSGSTAATSCTGIDVWSNQGTGIFSGILSATVPSHGCKLYSLTCGSN</sequence>
<protein>
    <submittedName>
        <fullName evidence="1">Uncharacterized protein</fullName>
    </submittedName>
</protein>
<organism evidence="1 2">
    <name type="scientific">Diphasiastrum complanatum</name>
    <name type="common">Issler's clubmoss</name>
    <name type="synonym">Lycopodium complanatum</name>
    <dbReference type="NCBI Taxonomy" id="34168"/>
    <lineage>
        <taxon>Eukaryota</taxon>
        <taxon>Viridiplantae</taxon>
        <taxon>Streptophyta</taxon>
        <taxon>Embryophyta</taxon>
        <taxon>Tracheophyta</taxon>
        <taxon>Lycopodiopsida</taxon>
        <taxon>Lycopodiales</taxon>
        <taxon>Lycopodiaceae</taxon>
        <taxon>Lycopodioideae</taxon>
        <taxon>Diphasiastrum</taxon>
    </lineage>
</organism>
<proteinExistence type="predicted"/>
<evidence type="ECO:0000313" key="2">
    <source>
        <dbReference type="Proteomes" id="UP001162992"/>
    </source>
</evidence>
<dbReference type="Proteomes" id="UP001162992">
    <property type="component" value="Chromosome 11"/>
</dbReference>
<keyword evidence="2" id="KW-1185">Reference proteome</keyword>
<name>A0ACC2CBC1_DIPCM</name>
<evidence type="ECO:0000313" key="1">
    <source>
        <dbReference type="EMBL" id="KAJ7539240.1"/>
    </source>
</evidence>
<reference evidence="2" key="1">
    <citation type="journal article" date="2024" name="Proc. Natl. Acad. Sci. U.S.A.">
        <title>Extraordinary preservation of gene collinearity over three hundred million years revealed in homosporous lycophytes.</title>
        <authorList>
            <person name="Li C."/>
            <person name="Wickell D."/>
            <person name="Kuo L.Y."/>
            <person name="Chen X."/>
            <person name="Nie B."/>
            <person name="Liao X."/>
            <person name="Peng D."/>
            <person name="Ji J."/>
            <person name="Jenkins J."/>
            <person name="Williams M."/>
            <person name="Shu S."/>
            <person name="Plott C."/>
            <person name="Barry K."/>
            <person name="Rajasekar S."/>
            <person name="Grimwood J."/>
            <person name="Han X."/>
            <person name="Sun S."/>
            <person name="Hou Z."/>
            <person name="He W."/>
            <person name="Dai G."/>
            <person name="Sun C."/>
            <person name="Schmutz J."/>
            <person name="Leebens-Mack J.H."/>
            <person name="Li F.W."/>
            <person name="Wang L."/>
        </authorList>
    </citation>
    <scope>NUCLEOTIDE SEQUENCE [LARGE SCALE GENOMIC DNA]</scope>
    <source>
        <strain evidence="2">cv. PW_Plant_1</strain>
    </source>
</reference>
<gene>
    <name evidence="1" type="ORF">O6H91_11G082300</name>
</gene>
<accession>A0ACC2CBC1</accession>
<dbReference type="EMBL" id="CM055102">
    <property type="protein sequence ID" value="KAJ7539240.1"/>
    <property type="molecule type" value="Genomic_DNA"/>
</dbReference>
<comment type="caution">
    <text evidence="1">The sequence shown here is derived from an EMBL/GenBank/DDBJ whole genome shotgun (WGS) entry which is preliminary data.</text>
</comment>